<dbReference type="Pfam" id="PF03109">
    <property type="entry name" value="ABC1"/>
    <property type="match status" value="1"/>
</dbReference>
<organism evidence="2">
    <name type="scientific">viral metagenome</name>
    <dbReference type="NCBI Taxonomy" id="1070528"/>
    <lineage>
        <taxon>unclassified sequences</taxon>
        <taxon>metagenomes</taxon>
        <taxon>organismal metagenomes</taxon>
    </lineage>
</organism>
<dbReference type="InterPro" id="IPR004147">
    <property type="entry name" value="ABC1_dom"/>
</dbReference>
<dbReference type="EMBL" id="MN740788">
    <property type="protein sequence ID" value="QHU11731.1"/>
    <property type="molecule type" value="Genomic_DNA"/>
</dbReference>
<accession>A0A6C0K3K6</accession>
<evidence type="ECO:0000259" key="1">
    <source>
        <dbReference type="Pfam" id="PF03109"/>
    </source>
</evidence>
<dbReference type="PANTHER" id="PTHR45890:SF1">
    <property type="entry name" value="AARF DOMAIN CONTAINING KINASE 2"/>
    <property type="match status" value="1"/>
</dbReference>
<dbReference type="SUPFAM" id="SSF56112">
    <property type="entry name" value="Protein kinase-like (PK-like)"/>
    <property type="match status" value="1"/>
</dbReference>
<dbReference type="InterPro" id="IPR052402">
    <property type="entry name" value="ADCK_kinase"/>
</dbReference>
<dbReference type="InterPro" id="IPR011009">
    <property type="entry name" value="Kinase-like_dom_sf"/>
</dbReference>
<reference evidence="2" key="1">
    <citation type="journal article" date="2020" name="Nature">
        <title>Giant virus diversity and host interactions through global metagenomics.</title>
        <authorList>
            <person name="Schulz F."/>
            <person name="Roux S."/>
            <person name="Paez-Espino D."/>
            <person name="Jungbluth S."/>
            <person name="Walsh D.A."/>
            <person name="Denef V.J."/>
            <person name="McMahon K.D."/>
            <person name="Konstantinidis K.T."/>
            <person name="Eloe-Fadrosh E.A."/>
            <person name="Kyrpides N.C."/>
            <person name="Woyke T."/>
        </authorList>
    </citation>
    <scope>NUCLEOTIDE SEQUENCE</scope>
    <source>
        <strain evidence="2">GVMAG-S-1101169-75</strain>
    </source>
</reference>
<dbReference type="PANTHER" id="PTHR45890">
    <property type="entry name" value="AARF DOMAIN CONTAINING KINASE 2 (PREDICTED)"/>
    <property type="match status" value="1"/>
</dbReference>
<proteinExistence type="predicted"/>
<feature type="domain" description="ABC1 atypical kinase-like" evidence="1">
    <location>
        <begin position="68"/>
        <end position="268"/>
    </location>
</feature>
<protein>
    <recommendedName>
        <fullName evidence="1">ABC1 atypical kinase-like domain-containing protein</fullName>
    </recommendedName>
</protein>
<sequence>MHAKMIRFLIQSLGVVPIKISQLYSNLYFYQYTDSHRPLLLEELYALQDSCRTHSDVFTKKTLHSSPALSAMIQEWDPSPLASGSIAQIHRARFYDENGKEEQEVVIKVRHPGVKRDFEEWMRVVRLCMTLINMLPAWIDPPSVGDVFSVMIALGNQLDLRVEGVNLRQYHAWYSSSSSIGSLRVRIPKVYAAEEDLLVLEYVPKMSSTQFYNLSQKKQMELLTSLKLWMYDQVLVRNCIHGDLHDGNWGIVLSGEEVVVYDFGMVYRDLSMGHLLMTLLQMDTEAFHTEITRILSTKRLPLQDIERIFEHYRREKKIDIHLIQSLMDIIQHHRIPVQSSLYLFFNLLIFVISLQRSEWMRYGPDQIVKMDLVYARRIEGMEGTIPYLRKLL</sequence>
<dbReference type="AlphaFoldDB" id="A0A6C0K3K6"/>
<name>A0A6C0K3K6_9ZZZZ</name>
<evidence type="ECO:0000313" key="2">
    <source>
        <dbReference type="EMBL" id="QHU11731.1"/>
    </source>
</evidence>